<accession>A0AC61MUK6</accession>
<keyword evidence="2" id="KW-1185">Reference proteome</keyword>
<reference evidence="1" key="1">
    <citation type="submission" date="2021-01" db="EMBL/GenBank/DDBJ databases">
        <title>Complete genome sequence of Clostridiales bacterium R-7.</title>
        <authorList>
            <person name="Mahoney-Kurpe S.C."/>
            <person name="Palevich N."/>
            <person name="Koike S."/>
            <person name="Moon C.D."/>
            <person name="Attwood G.T."/>
        </authorList>
    </citation>
    <scope>NUCLEOTIDE SEQUENCE</scope>
    <source>
        <strain evidence="1">R-7</strain>
    </source>
</reference>
<sequence>MANILFVDDESAIRDMLKTVLKLAGHSPMEAADADQARQILQGQDADLALVDIMMPGEDGFSLARDLIASGIPVLFLTAKTAVQDRVRGLRMGAEDYVLKPFEPEELLARIDVILRRTQPKVYEEKNLRVDFDGRSVIVRGKPVTMTMTEFDLLALLVRNAGAALSRDKILSSVWGWDFIGETRTVDVHIQHLRAKLGNNTIETIYKYGYRWNGGVSDT</sequence>
<name>A0AC61MUK6_9FIRM</name>
<proteinExistence type="predicted"/>
<organism evidence="1 2">
    <name type="scientific">Aristaeella hokkaidonensis</name>
    <dbReference type="NCBI Taxonomy" id="3046382"/>
    <lineage>
        <taxon>Bacteria</taxon>
        <taxon>Bacillati</taxon>
        <taxon>Bacillota</taxon>
        <taxon>Clostridia</taxon>
        <taxon>Eubacteriales</taxon>
        <taxon>Aristaeellaceae</taxon>
        <taxon>Aristaeella</taxon>
    </lineage>
</organism>
<dbReference type="Proteomes" id="UP000682782">
    <property type="component" value="Chromosome"/>
</dbReference>
<protein>
    <submittedName>
        <fullName evidence="1">Response regulator transcription factor</fullName>
    </submittedName>
</protein>
<gene>
    <name evidence="1" type="ORF">JYE49_08685</name>
</gene>
<dbReference type="EMBL" id="CP068393">
    <property type="protein sequence ID" value="QUC65952.1"/>
    <property type="molecule type" value="Genomic_DNA"/>
</dbReference>
<evidence type="ECO:0000313" key="2">
    <source>
        <dbReference type="Proteomes" id="UP000682782"/>
    </source>
</evidence>
<evidence type="ECO:0000313" key="1">
    <source>
        <dbReference type="EMBL" id="QUC65952.1"/>
    </source>
</evidence>